<evidence type="ECO:0000313" key="3">
    <source>
        <dbReference type="EMBL" id="SMB95064.1"/>
    </source>
</evidence>
<dbReference type="Proteomes" id="UP000192266">
    <property type="component" value="Unassembled WGS sequence"/>
</dbReference>
<dbReference type="AlphaFoldDB" id="A0A1W1VQ75"/>
<evidence type="ECO:0000313" key="4">
    <source>
        <dbReference type="Proteomes" id="UP000192266"/>
    </source>
</evidence>
<feature type="domain" description="DUF3616" evidence="2">
    <location>
        <begin position="37"/>
        <end position="371"/>
    </location>
</feature>
<dbReference type="Pfam" id="PF12275">
    <property type="entry name" value="DUF3616"/>
    <property type="match status" value="1"/>
</dbReference>
<protein>
    <recommendedName>
        <fullName evidence="2">DUF3616 domain-containing protein</fullName>
    </recommendedName>
</protein>
<accession>A0A1W1VQ75</accession>
<feature type="compositionally biased region" description="Basic and acidic residues" evidence="1">
    <location>
        <begin position="358"/>
        <end position="369"/>
    </location>
</feature>
<dbReference type="InterPro" id="IPR022060">
    <property type="entry name" value="DUF3616"/>
</dbReference>
<organism evidence="3 4">
    <name type="scientific">Hymenobacter roseosalivarius DSM 11622</name>
    <dbReference type="NCBI Taxonomy" id="645990"/>
    <lineage>
        <taxon>Bacteria</taxon>
        <taxon>Pseudomonadati</taxon>
        <taxon>Bacteroidota</taxon>
        <taxon>Cytophagia</taxon>
        <taxon>Cytophagales</taxon>
        <taxon>Hymenobacteraceae</taxon>
        <taxon>Hymenobacter</taxon>
    </lineage>
</organism>
<evidence type="ECO:0000259" key="2">
    <source>
        <dbReference type="Pfam" id="PF12275"/>
    </source>
</evidence>
<sequence length="386" mass="43074">MHITYYFPLVVRRQSYTLHFTPKLSYNTDKKHVRDGLSTVLRTGDNLWLSCDERTTIERLRLIGPHAFGEHCSYELTDLLDLPSDEDEEIDIEGMGEADNYLWLIGSHSLKRKKPDHKDTDTAKQIARLAKIEEESNRYLLARIPLVLNAETGNYELHKEAPHPTDPSQTLCAAQLHSTSNANDLFDLLADDPHLKPFIKIPGKDNGFDVEGLAAAPDGRLFVGLRGPVLRGWAIVLELLPKEDKKGRLRLDKIKGAEQVYYKKHFLDLDGMGVRELRQIGSDILMLAGPTMDLDGTIAVYRWPNALVQPQDSLIGPGKVHRLFDVPHGHGPTSGQDKAEGMAVLDDKHVLSVFDSPTEARKKAPHEVVADSFLLPGPDSAPQPQG</sequence>
<proteinExistence type="predicted"/>
<gene>
    <name evidence="3" type="ORF">SAMN00120144_1857</name>
</gene>
<keyword evidence="4" id="KW-1185">Reference proteome</keyword>
<dbReference type="STRING" id="645990.SAMN00120144_1857"/>
<feature type="region of interest" description="Disordered" evidence="1">
    <location>
        <begin position="357"/>
        <end position="386"/>
    </location>
</feature>
<name>A0A1W1VQ75_9BACT</name>
<dbReference type="EMBL" id="FWWW01000068">
    <property type="protein sequence ID" value="SMB95064.1"/>
    <property type="molecule type" value="Genomic_DNA"/>
</dbReference>
<evidence type="ECO:0000256" key="1">
    <source>
        <dbReference type="SAM" id="MobiDB-lite"/>
    </source>
</evidence>
<reference evidence="3 4" key="1">
    <citation type="submission" date="2017-04" db="EMBL/GenBank/DDBJ databases">
        <authorList>
            <person name="Afonso C.L."/>
            <person name="Miller P.J."/>
            <person name="Scott M.A."/>
            <person name="Spackman E."/>
            <person name="Goraichik I."/>
            <person name="Dimitrov K.M."/>
            <person name="Suarez D.L."/>
            <person name="Swayne D.E."/>
        </authorList>
    </citation>
    <scope>NUCLEOTIDE SEQUENCE [LARGE SCALE GENOMIC DNA]</scope>
    <source>
        <strain evidence="3 4">DSM 11622</strain>
    </source>
</reference>